<dbReference type="InterPro" id="IPR025991">
    <property type="entry name" value="Chemoreceptor_zinc-bind_dom"/>
</dbReference>
<dbReference type="Pfam" id="PF13682">
    <property type="entry name" value="CZB"/>
    <property type="match status" value="1"/>
</dbReference>
<organism evidence="4 5">
    <name type="scientific">Clostridium malenominatum</name>
    <dbReference type="NCBI Taxonomy" id="1539"/>
    <lineage>
        <taxon>Bacteria</taxon>
        <taxon>Bacillati</taxon>
        <taxon>Bacillota</taxon>
        <taxon>Clostridia</taxon>
        <taxon>Eubacteriales</taxon>
        <taxon>Clostridiaceae</taxon>
        <taxon>Clostridium</taxon>
    </lineage>
</organism>
<evidence type="ECO:0000256" key="1">
    <source>
        <dbReference type="ARBA" id="ARBA00023224"/>
    </source>
</evidence>
<reference evidence="4 5" key="1">
    <citation type="journal article" date="2019" name="Int. J. Syst. Evol. Microbiol.">
        <title>The Global Catalogue of Microorganisms (GCM) 10K type strain sequencing project: providing services to taxonomists for standard genome sequencing and annotation.</title>
        <authorList>
            <consortium name="The Broad Institute Genomics Platform"/>
            <consortium name="The Broad Institute Genome Sequencing Center for Infectious Disease"/>
            <person name="Wu L."/>
            <person name="Ma J."/>
        </authorList>
    </citation>
    <scope>NUCLEOTIDE SEQUENCE [LARGE SCALE GENOMIC DNA]</scope>
    <source>
        <strain evidence="4 5">JCM 1405</strain>
    </source>
</reference>
<accession>A0ABN1J3R3</accession>
<proteinExistence type="predicted"/>
<protein>
    <submittedName>
        <fullName evidence="4">Methyl-accepting chemotaxis protein</fullName>
    </submittedName>
</protein>
<sequence length="505" mass="55977">MLFKSKKAPCYEAEQIMEYVENRMQGKIIKKPNVAYGIHIRMADNFDKLFASEENMGESAKKILDIGASISSFDMEMKHISDMLIDFAEDMSEVSQSNLAIVEETTASMNGVNETTATATRTLNSVADASQNLVQSNVEGLTQMEEIGEIKENVVSNANVMSSKIDYLVEMANKVSDIVKTVEAIAGKTNLLALNASIEAARAGEHGRGFAVVAEEIRKLADDTKVNLEGMKSIMGNIHEAAADGKSSMDKTISETGKMSEKIDRVKVTIQKNVELLDSTVKDIQILNDSMKGISVSVDEINRAMEMSSTDAEKLSHMTEEIHRSAVKSSDQASKISQIDRELSEIVKGMLAHLQNSSNSITNKEFINYIEKAFKAHKNWLENLKRAIDEMKIYPLQLDGTKCAFGHFYYAINVTHPKLLTNWKAIDKTHMDFHGLGHKAMEAIKSKNSDGANNFYREAEELSNKIFKYLEQILTDAKALEASGEKIFGVNNYNCDEDCGHCGAC</sequence>
<evidence type="ECO:0000259" key="3">
    <source>
        <dbReference type="PROSITE" id="PS50111"/>
    </source>
</evidence>
<dbReference type="Proteomes" id="UP001500339">
    <property type="component" value="Unassembled WGS sequence"/>
</dbReference>
<evidence type="ECO:0000313" key="5">
    <source>
        <dbReference type="Proteomes" id="UP001500339"/>
    </source>
</evidence>
<dbReference type="SMART" id="SM00283">
    <property type="entry name" value="MA"/>
    <property type="match status" value="1"/>
</dbReference>
<keyword evidence="5" id="KW-1185">Reference proteome</keyword>
<dbReference type="PROSITE" id="PS50111">
    <property type="entry name" value="CHEMOTAXIS_TRANSDUC_2"/>
    <property type="match status" value="1"/>
</dbReference>
<dbReference type="PANTHER" id="PTHR32089">
    <property type="entry name" value="METHYL-ACCEPTING CHEMOTAXIS PROTEIN MCPB"/>
    <property type="match status" value="1"/>
</dbReference>
<comment type="caution">
    <text evidence="4">The sequence shown here is derived from an EMBL/GenBank/DDBJ whole genome shotgun (WGS) entry which is preliminary data.</text>
</comment>
<dbReference type="InterPro" id="IPR004089">
    <property type="entry name" value="MCPsignal_dom"/>
</dbReference>
<keyword evidence="1 2" id="KW-0807">Transducer</keyword>
<evidence type="ECO:0000256" key="2">
    <source>
        <dbReference type="PROSITE-ProRule" id="PRU00284"/>
    </source>
</evidence>
<feature type="domain" description="Methyl-accepting transducer" evidence="3">
    <location>
        <begin position="88"/>
        <end position="323"/>
    </location>
</feature>
<dbReference type="SUPFAM" id="SSF58104">
    <property type="entry name" value="Methyl-accepting chemotaxis protein (MCP) signaling domain"/>
    <property type="match status" value="1"/>
</dbReference>
<dbReference type="EMBL" id="BAAACF010000003">
    <property type="protein sequence ID" value="GAA0727341.1"/>
    <property type="molecule type" value="Genomic_DNA"/>
</dbReference>
<dbReference type="RefSeq" id="WP_343770144.1">
    <property type="nucleotide sequence ID" value="NZ_BAAACF010000003.1"/>
</dbReference>
<evidence type="ECO:0000313" key="4">
    <source>
        <dbReference type="EMBL" id="GAA0727341.1"/>
    </source>
</evidence>
<dbReference type="Gene3D" id="1.10.287.950">
    <property type="entry name" value="Methyl-accepting chemotaxis protein"/>
    <property type="match status" value="1"/>
</dbReference>
<name>A0ABN1J3R3_9CLOT</name>
<dbReference type="Pfam" id="PF00015">
    <property type="entry name" value="MCPsignal"/>
    <property type="match status" value="1"/>
</dbReference>
<gene>
    <name evidence="4" type="ORF">GCM10008905_24850</name>
</gene>
<dbReference type="Gene3D" id="1.20.120.30">
    <property type="entry name" value="Aspartate receptor, ligand-binding domain"/>
    <property type="match status" value="1"/>
</dbReference>
<dbReference type="PANTHER" id="PTHR32089:SF112">
    <property type="entry name" value="LYSOZYME-LIKE PROTEIN-RELATED"/>
    <property type="match status" value="1"/>
</dbReference>